<comment type="caution">
    <text evidence="5">The sequence shown here is derived from an EMBL/GenBank/DDBJ whole genome shotgun (WGS) entry which is preliminary data.</text>
</comment>
<dbReference type="GeneID" id="90074076"/>
<dbReference type="InterPro" id="IPR014756">
    <property type="entry name" value="Ig_E-set"/>
</dbReference>
<evidence type="ECO:0000313" key="6">
    <source>
        <dbReference type="Proteomes" id="UP001360560"/>
    </source>
</evidence>
<dbReference type="InterPro" id="IPR050827">
    <property type="entry name" value="CRP1_MDG1_kinase"/>
</dbReference>
<dbReference type="SUPFAM" id="SSF81296">
    <property type="entry name" value="E set domains"/>
    <property type="match status" value="1"/>
</dbReference>
<accession>A0AAV5QN19</accession>
<proteinExistence type="inferred from homology"/>
<evidence type="ECO:0000256" key="3">
    <source>
        <dbReference type="SAM" id="MobiDB-lite"/>
    </source>
</evidence>
<dbReference type="Gene3D" id="6.20.250.60">
    <property type="match status" value="1"/>
</dbReference>
<dbReference type="GO" id="GO:0007165">
    <property type="term" value="P:signal transduction"/>
    <property type="evidence" value="ECO:0007669"/>
    <property type="project" value="TreeGrafter"/>
</dbReference>
<dbReference type="Pfam" id="PF16561">
    <property type="entry name" value="AMPK1_CBM"/>
    <property type="match status" value="1"/>
</dbReference>
<feature type="domain" description="Association with the SNF1 complex (ASC)" evidence="4">
    <location>
        <begin position="362"/>
        <end position="495"/>
    </location>
</feature>
<evidence type="ECO:0000256" key="1">
    <source>
        <dbReference type="ARBA" id="ARBA00010926"/>
    </source>
</evidence>
<gene>
    <name evidence="5" type="ORF">DASC09_034260</name>
</gene>
<feature type="region of interest" description="Disordered" evidence="3">
    <location>
        <begin position="1"/>
        <end position="73"/>
    </location>
</feature>
<organism evidence="5 6">
    <name type="scientific">Saccharomycopsis crataegensis</name>
    <dbReference type="NCBI Taxonomy" id="43959"/>
    <lineage>
        <taxon>Eukaryota</taxon>
        <taxon>Fungi</taxon>
        <taxon>Dikarya</taxon>
        <taxon>Ascomycota</taxon>
        <taxon>Saccharomycotina</taxon>
        <taxon>Saccharomycetes</taxon>
        <taxon>Saccharomycopsidaceae</taxon>
        <taxon>Saccharomycopsis</taxon>
    </lineage>
</organism>
<feature type="compositionally biased region" description="Polar residues" evidence="3">
    <location>
        <begin position="425"/>
        <end position="450"/>
    </location>
</feature>
<sequence>MGNNPSTTANSSLDTGSIVASHNGMSPKRKSSRRTSNFIGAGRLKQARQTGTPNLSGPKNIPRVIANSSPAPPTVILTSAEASGATATATNKTGSPSSTTIAEDKEMITVPGYFKNNYVSSDFIPTERSKSVDSNMEDSRFDKYESVPSDEFIEHAETMSDLRHSSATNSVDLDDQLNNNTIHDDIINKEDDEIEANVLLDYMDNDDEYQDITVPVAIRWKGSAHEVFVVGSFTNWMNKIKLNQISPGEFAVQLFLRIGYYRFQFIVDGEIKCSSNLPKATEANGNFVNWFEVVKHDPAPVKKPLQHYTGKFLDNKDDDYFGPIADKNDTSPYQQQYTVSSDMINEYYGSNSMATGSVLTPIPRKVTEYTNEIPSVYIDTDDFDETTMDSSTMLKYKKLPEPPSLPPYLNNVLLNKRDLTAMPSVDSNTKQTFSPHSPRNTPTSNPTEDTNLLSVPNHVILNHLITTSIKNNVLAVACINRYAGKFITQVTYSPIDLPADS</sequence>
<feature type="compositionally biased region" description="Polar residues" evidence="3">
    <location>
        <begin position="47"/>
        <end position="57"/>
    </location>
</feature>
<comment type="similarity">
    <text evidence="1">Belongs to the 5'-AMP-activated protein kinase beta subunit family.</text>
</comment>
<dbReference type="InterPro" id="IPR037256">
    <property type="entry name" value="ASC_dom_sf"/>
</dbReference>
<dbReference type="RefSeq" id="XP_064853097.1">
    <property type="nucleotide sequence ID" value="XM_064997025.1"/>
</dbReference>
<dbReference type="GO" id="GO:0019901">
    <property type="term" value="F:protein kinase binding"/>
    <property type="evidence" value="ECO:0007669"/>
    <property type="project" value="TreeGrafter"/>
</dbReference>
<dbReference type="SMART" id="SM01010">
    <property type="entry name" value="AMPKBI"/>
    <property type="match status" value="1"/>
</dbReference>
<dbReference type="Proteomes" id="UP001360560">
    <property type="component" value="Unassembled WGS sequence"/>
</dbReference>
<dbReference type="GO" id="GO:0005634">
    <property type="term" value="C:nucleus"/>
    <property type="evidence" value="ECO:0007669"/>
    <property type="project" value="TreeGrafter"/>
</dbReference>
<evidence type="ECO:0000259" key="4">
    <source>
        <dbReference type="SMART" id="SM01010"/>
    </source>
</evidence>
<dbReference type="CDD" id="cd02859">
    <property type="entry name" value="E_set_AMPKbeta_like_N"/>
    <property type="match status" value="1"/>
</dbReference>
<dbReference type="InterPro" id="IPR013783">
    <property type="entry name" value="Ig-like_fold"/>
</dbReference>
<keyword evidence="6" id="KW-1185">Reference proteome</keyword>
<dbReference type="GO" id="GO:0005737">
    <property type="term" value="C:cytoplasm"/>
    <property type="evidence" value="ECO:0007669"/>
    <property type="project" value="TreeGrafter"/>
</dbReference>
<dbReference type="Gene3D" id="2.60.40.10">
    <property type="entry name" value="Immunoglobulins"/>
    <property type="match status" value="1"/>
</dbReference>
<dbReference type="InterPro" id="IPR032640">
    <property type="entry name" value="AMPK1_CBM"/>
</dbReference>
<feature type="region of interest" description="Disordered" evidence="3">
    <location>
        <begin position="424"/>
        <end position="450"/>
    </location>
</feature>
<dbReference type="GO" id="GO:0031588">
    <property type="term" value="C:nucleotide-activated protein kinase complex"/>
    <property type="evidence" value="ECO:0007669"/>
    <property type="project" value="TreeGrafter"/>
</dbReference>
<feature type="compositionally biased region" description="Polar residues" evidence="3">
    <location>
        <begin position="1"/>
        <end position="24"/>
    </location>
</feature>
<dbReference type="InterPro" id="IPR006828">
    <property type="entry name" value="ASC_dom"/>
</dbReference>
<name>A0AAV5QN19_9ASCO</name>
<dbReference type="PANTHER" id="PTHR10343:SF84">
    <property type="entry name" value="5'-AMP-ACTIVATED PROTEIN KINASE SUBUNIT BETA-1"/>
    <property type="match status" value="1"/>
</dbReference>
<keyword evidence="2" id="KW-0597">Phosphoprotein</keyword>
<evidence type="ECO:0000313" key="5">
    <source>
        <dbReference type="EMBL" id="GMM36101.1"/>
    </source>
</evidence>
<dbReference type="SUPFAM" id="SSF160219">
    <property type="entry name" value="AMPKBI-like"/>
    <property type="match status" value="1"/>
</dbReference>
<dbReference type="EMBL" id="BTFZ01000011">
    <property type="protein sequence ID" value="GMM36101.1"/>
    <property type="molecule type" value="Genomic_DNA"/>
</dbReference>
<reference evidence="5 6" key="1">
    <citation type="journal article" date="2023" name="Elife">
        <title>Identification of key yeast species and microbe-microbe interactions impacting larval growth of Drosophila in the wild.</title>
        <authorList>
            <person name="Mure A."/>
            <person name="Sugiura Y."/>
            <person name="Maeda R."/>
            <person name="Honda K."/>
            <person name="Sakurai N."/>
            <person name="Takahashi Y."/>
            <person name="Watada M."/>
            <person name="Katoh T."/>
            <person name="Gotoh A."/>
            <person name="Gotoh Y."/>
            <person name="Taniguchi I."/>
            <person name="Nakamura K."/>
            <person name="Hayashi T."/>
            <person name="Katayama T."/>
            <person name="Uemura T."/>
            <person name="Hattori Y."/>
        </authorList>
    </citation>
    <scope>NUCLEOTIDE SEQUENCE [LARGE SCALE GENOMIC DNA]</scope>
    <source>
        <strain evidence="5 6">SC-9</strain>
    </source>
</reference>
<dbReference type="AlphaFoldDB" id="A0AAV5QN19"/>
<dbReference type="Pfam" id="PF04739">
    <property type="entry name" value="AMPKBI"/>
    <property type="match status" value="1"/>
</dbReference>
<evidence type="ECO:0000256" key="2">
    <source>
        <dbReference type="ARBA" id="ARBA00022553"/>
    </source>
</evidence>
<dbReference type="PANTHER" id="PTHR10343">
    <property type="entry name" value="5'-AMP-ACTIVATED PROTEIN KINASE , BETA SUBUNIT"/>
    <property type="match status" value="1"/>
</dbReference>
<protein>
    <submittedName>
        <fullName evidence="5">Sip1 protein</fullName>
    </submittedName>
</protein>